<dbReference type="Proteomes" id="UP001210925">
    <property type="component" value="Unassembled WGS sequence"/>
</dbReference>
<feature type="region of interest" description="Disordered" evidence="6">
    <location>
        <begin position="181"/>
        <end position="212"/>
    </location>
</feature>
<dbReference type="GO" id="GO:0006357">
    <property type="term" value="P:regulation of transcription by RNA polymerase II"/>
    <property type="evidence" value="ECO:0007669"/>
    <property type="project" value="TreeGrafter"/>
</dbReference>
<comment type="similarity">
    <text evidence="2">Belongs to the NGG1 family.</text>
</comment>
<protein>
    <submittedName>
        <fullName evidence="7">Transcriptional regulator</fullName>
    </submittedName>
</protein>
<feature type="region of interest" description="Disordered" evidence="6">
    <location>
        <begin position="120"/>
        <end position="143"/>
    </location>
</feature>
<evidence type="ECO:0000256" key="1">
    <source>
        <dbReference type="ARBA" id="ARBA00004123"/>
    </source>
</evidence>
<proteinExistence type="inferred from homology"/>
<dbReference type="EMBL" id="JADGKB010000080">
    <property type="protein sequence ID" value="KAJ3254664.1"/>
    <property type="molecule type" value="Genomic_DNA"/>
</dbReference>
<evidence type="ECO:0000256" key="6">
    <source>
        <dbReference type="SAM" id="MobiDB-lite"/>
    </source>
</evidence>
<accession>A0AAD5UDN8</accession>
<dbReference type="PANTHER" id="PTHR13556:SF2">
    <property type="entry name" value="TRANSCRIPTIONAL ADAPTER 3"/>
    <property type="match status" value="1"/>
</dbReference>
<evidence type="ECO:0000313" key="7">
    <source>
        <dbReference type="EMBL" id="KAJ3254664.1"/>
    </source>
</evidence>
<feature type="compositionally biased region" description="Basic and acidic residues" evidence="6">
    <location>
        <begin position="120"/>
        <end position="136"/>
    </location>
</feature>
<organism evidence="7 8">
    <name type="scientific">Boothiomyces macroporosus</name>
    <dbReference type="NCBI Taxonomy" id="261099"/>
    <lineage>
        <taxon>Eukaryota</taxon>
        <taxon>Fungi</taxon>
        <taxon>Fungi incertae sedis</taxon>
        <taxon>Chytridiomycota</taxon>
        <taxon>Chytridiomycota incertae sedis</taxon>
        <taxon>Chytridiomycetes</taxon>
        <taxon>Rhizophydiales</taxon>
        <taxon>Terramycetaceae</taxon>
        <taxon>Boothiomyces</taxon>
    </lineage>
</organism>
<keyword evidence="5" id="KW-0539">Nucleus</keyword>
<dbReference type="InterPro" id="IPR019340">
    <property type="entry name" value="Histone_AcTrfase_su3"/>
</dbReference>
<keyword evidence="3" id="KW-0805">Transcription regulation</keyword>
<evidence type="ECO:0000256" key="5">
    <source>
        <dbReference type="ARBA" id="ARBA00023242"/>
    </source>
</evidence>
<evidence type="ECO:0000256" key="4">
    <source>
        <dbReference type="ARBA" id="ARBA00023163"/>
    </source>
</evidence>
<evidence type="ECO:0000313" key="8">
    <source>
        <dbReference type="Proteomes" id="UP001210925"/>
    </source>
</evidence>
<evidence type="ECO:0000256" key="2">
    <source>
        <dbReference type="ARBA" id="ARBA00005330"/>
    </source>
</evidence>
<comment type="caution">
    <text evidence="7">The sequence shown here is derived from an EMBL/GenBank/DDBJ whole genome shotgun (WGS) entry which is preliminary data.</text>
</comment>
<dbReference type="GO" id="GO:0005634">
    <property type="term" value="C:nucleus"/>
    <property type="evidence" value="ECO:0007669"/>
    <property type="project" value="UniProtKB-SubCell"/>
</dbReference>
<reference evidence="7" key="1">
    <citation type="submission" date="2020-05" db="EMBL/GenBank/DDBJ databases">
        <title>Phylogenomic resolution of chytrid fungi.</title>
        <authorList>
            <person name="Stajich J.E."/>
            <person name="Amses K."/>
            <person name="Simmons R."/>
            <person name="Seto K."/>
            <person name="Myers J."/>
            <person name="Bonds A."/>
            <person name="Quandt C.A."/>
            <person name="Barry K."/>
            <person name="Liu P."/>
            <person name="Grigoriev I."/>
            <person name="Longcore J.E."/>
            <person name="James T.Y."/>
        </authorList>
    </citation>
    <scope>NUCLEOTIDE SEQUENCE</scope>
    <source>
        <strain evidence="7">PLAUS21</strain>
    </source>
</reference>
<keyword evidence="4" id="KW-0804">Transcription</keyword>
<dbReference type="AlphaFoldDB" id="A0AAD5UDN8"/>
<gene>
    <name evidence="7" type="primary">NGG1</name>
    <name evidence="7" type="ORF">HK103_007003</name>
</gene>
<dbReference type="Pfam" id="PF10198">
    <property type="entry name" value="Ada3"/>
    <property type="match status" value="1"/>
</dbReference>
<sequence>MSKPLLKPPALNTEPIPLVQSDYRYKHYINADEIQTLSPGQPIPQRDQPIPPIPSSHELSLIHQELKRLLDSASNRLLNYSKNQEVITNWIRKHDPNGTVNMENIDSKQQKFKLKIKKDSFRADTEEPDSNDKDELLASVDDGGNRISISNSGNIKFTASEKGGKNLEGFKPVNKLITKKDNKIKKRSSMNEKDQISIRSTPDPEAPGEGDYSKAKVQQNQIPIATFWAFAEQYLRPLTYDDLAALENNGDEITPFMIPPAGKSYVQQWQEEDERLLALFEEGVPNPSLATNREYVEMEDTVYEGDIHMGSLSEKLICSLVREGIVPDKLDDDDELNTIIKNVPRPRTKTDLFLFEERLRAELKHIGLIQEEESPKDDNEITLLLLRTQAQLKEQISINSSRKKRLLEIAKQFMGYQEYNTFLDDINKNVEQAYIRRFKSNPKKGKKKTIKEMGPLSETVVQMLENRKRLIQQVGQNHFPPEKFDLPTASIFNYEDYDQEMDE</sequence>
<keyword evidence="8" id="KW-1185">Reference proteome</keyword>
<evidence type="ECO:0000256" key="3">
    <source>
        <dbReference type="ARBA" id="ARBA00023015"/>
    </source>
</evidence>
<comment type="subcellular location">
    <subcellularLocation>
        <location evidence="1">Nucleus</location>
    </subcellularLocation>
</comment>
<dbReference type="PANTHER" id="PTHR13556">
    <property type="entry name" value="TRANSCRIPTIONAL ADAPTER 3-RELATED"/>
    <property type="match status" value="1"/>
</dbReference>
<name>A0AAD5UDN8_9FUNG</name>
<dbReference type="GO" id="GO:0003713">
    <property type="term" value="F:transcription coactivator activity"/>
    <property type="evidence" value="ECO:0007669"/>
    <property type="project" value="TreeGrafter"/>
</dbReference>
<dbReference type="GO" id="GO:0000124">
    <property type="term" value="C:SAGA complex"/>
    <property type="evidence" value="ECO:0007669"/>
    <property type="project" value="TreeGrafter"/>
</dbReference>